<evidence type="ECO:0000313" key="12">
    <source>
        <dbReference type="Proteomes" id="UP000326340"/>
    </source>
</evidence>
<evidence type="ECO:0000256" key="9">
    <source>
        <dbReference type="SAM" id="MobiDB-lite"/>
    </source>
</evidence>
<keyword evidence="12" id="KW-1185">Reference proteome</keyword>
<dbReference type="GO" id="GO:0016837">
    <property type="term" value="F:carbon-oxygen lyase activity, acting on polysaccharides"/>
    <property type="evidence" value="ECO:0007669"/>
    <property type="project" value="TreeGrafter"/>
</dbReference>
<dbReference type="PANTHER" id="PTHR40088">
    <property type="entry name" value="PECTATE LYASE (EUROFUNG)"/>
    <property type="match status" value="1"/>
</dbReference>
<evidence type="ECO:0000256" key="7">
    <source>
        <dbReference type="ARBA" id="ARBA00023239"/>
    </source>
</evidence>
<evidence type="ECO:0000256" key="4">
    <source>
        <dbReference type="ARBA" id="ARBA00022723"/>
    </source>
</evidence>
<feature type="signal peptide" evidence="10">
    <location>
        <begin position="1"/>
        <end position="18"/>
    </location>
</feature>
<name>A0A5Q4BNA8_9PEZI</name>
<comment type="similarity">
    <text evidence="8">Belongs to the polysaccharide lyase 9 family.</text>
</comment>
<feature type="region of interest" description="Disordered" evidence="9">
    <location>
        <begin position="129"/>
        <end position="183"/>
    </location>
</feature>
<dbReference type="PANTHER" id="PTHR40088:SF1">
    <property type="entry name" value="PECTATE LYASE PEL9"/>
    <property type="match status" value="1"/>
</dbReference>
<evidence type="ECO:0000256" key="1">
    <source>
        <dbReference type="ARBA" id="ARBA00001913"/>
    </source>
</evidence>
<dbReference type="AlphaFoldDB" id="A0A5Q4BNA8"/>
<comment type="subcellular location">
    <subcellularLocation>
        <location evidence="2">Secreted</location>
    </subcellularLocation>
</comment>
<sequence length="183" mass="19142">MLFPVAVSVLAALSGAAARDIFVSPTGTGTGTGTLDAPLGSVQSAVAAAVAGDTILPRKAHTRRRPTFKTPKALGEALPNPEKGVFHIQNANYWALYDLEIINGPYGIYARDASHSYYDGLSTACRRMTTTRRASSSRAPRPTTPSSTSTPPSSRGLRGPDKKVQGSGFLIPKSGQAIGATTR</sequence>
<feature type="chain" id="PRO_5025048909" evidence="10">
    <location>
        <begin position="19"/>
        <end position="183"/>
    </location>
</feature>
<dbReference type="InterPro" id="IPR012334">
    <property type="entry name" value="Pectin_lyas_fold"/>
</dbReference>
<evidence type="ECO:0000256" key="3">
    <source>
        <dbReference type="ARBA" id="ARBA00022525"/>
    </source>
</evidence>
<evidence type="ECO:0000256" key="5">
    <source>
        <dbReference type="ARBA" id="ARBA00022729"/>
    </source>
</evidence>
<keyword evidence="7 11" id="KW-0456">Lyase</keyword>
<evidence type="ECO:0000256" key="6">
    <source>
        <dbReference type="ARBA" id="ARBA00022837"/>
    </source>
</evidence>
<reference evidence="11 12" key="1">
    <citation type="journal article" date="2019" name="Sci. Rep.">
        <title>Colletotrichum shisoi sp. nov., an anthracnose pathogen of Perilla frutescens in Japan: molecular phylogenetic, morphological and genomic evidence.</title>
        <authorList>
            <person name="Gan P."/>
            <person name="Tsushima A."/>
            <person name="Hiroyama R."/>
            <person name="Narusaka M."/>
            <person name="Takano Y."/>
            <person name="Narusaka Y."/>
            <person name="Kawaradani M."/>
            <person name="Damm U."/>
            <person name="Shirasu K."/>
        </authorList>
    </citation>
    <scope>NUCLEOTIDE SEQUENCE [LARGE SCALE GENOMIC DNA]</scope>
    <source>
        <strain evidence="11 12">PG-2018a</strain>
    </source>
</reference>
<evidence type="ECO:0000256" key="2">
    <source>
        <dbReference type="ARBA" id="ARBA00004613"/>
    </source>
</evidence>
<proteinExistence type="inferred from homology"/>
<keyword evidence="3" id="KW-0964">Secreted</keyword>
<dbReference type="InterPro" id="IPR052052">
    <property type="entry name" value="Polysaccharide_Lyase_9"/>
</dbReference>
<dbReference type="GO" id="GO:0046872">
    <property type="term" value="F:metal ion binding"/>
    <property type="evidence" value="ECO:0007669"/>
    <property type="project" value="UniProtKB-KW"/>
</dbReference>
<evidence type="ECO:0000256" key="8">
    <source>
        <dbReference type="ARBA" id="ARBA00038263"/>
    </source>
</evidence>
<comment type="cofactor">
    <cofactor evidence="1">
        <name>Ca(2+)</name>
        <dbReference type="ChEBI" id="CHEBI:29108"/>
    </cofactor>
</comment>
<dbReference type="Proteomes" id="UP000326340">
    <property type="component" value="Unassembled WGS sequence"/>
</dbReference>
<feature type="compositionally biased region" description="Basic residues" evidence="9">
    <location>
        <begin position="58"/>
        <end position="67"/>
    </location>
</feature>
<organism evidence="11 12">
    <name type="scientific">Colletotrichum shisoi</name>
    <dbReference type="NCBI Taxonomy" id="2078593"/>
    <lineage>
        <taxon>Eukaryota</taxon>
        <taxon>Fungi</taxon>
        <taxon>Dikarya</taxon>
        <taxon>Ascomycota</taxon>
        <taxon>Pezizomycotina</taxon>
        <taxon>Sordariomycetes</taxon>
        <taxon>Hypocreomycetidae</taxon>
        <taxon>Glomerellales</taxon>
        <taxon>Glomerellaceae</taxon>
        <taxon>Colletotrichum</taxon>
        <taxon>Colletotrichum destructivum species complex</taxon>
    </lineage>
</organism>
<dbReference type="Gene3D" id="2.160.20.10">
    <property type="entry name" value="Single-stranded right-handed beta-helix, Pectin lyase-like"/>
    <property type="match status" value="1"/>
</dbReference>
<evidence type="ECO:0000313" key="11">
    <source>
        <dbReference type="EMBL" id="TQN68261.1"/>
    </source>
</evidence>
<evidence type="ECO:0000256" key="10">
    <source>
        <dbReference type="SAM" id="SignalP"/>
    </source>
</evidence>
<dbReference type="EMBL" id="PUHP01000736">
    <property type="protein sequence ID" value="TQN68261.1"/>
    <property type="molecule type" value="Genomic_DNA"/>
</dbReference>
<accession>A0A5Q4BNA8</accession>
<protein>
    <submittedName>
        <fullName evidence="11">Pectate disaccharide-lyase</fullName>
    </submittedName>
</protein>
<keyword evidence="5 10" id="KW-0732">Signal</keyword>
<dbReference type="GO" id="GO:0005576">
    <property type="term" value="C:extracellular region"/>
    <property type="evidence" value="ECO:0007669"/>
    <property type="project" value="UniProtKB-SubCell"/>
</dbReference>
<gene>
    <name evidence="11" type="primary">PelX</name>
    <name evidence="11" type="ORF">CSHISOI_07181</name>
</gene>
<dbReference type="InterPro" id="IPR011050">
    <property type="entry name" value="Pectin_lyase_fold/virulence"/>
</dbReference>
<feature type="region of interest" description="Disordered" evidence="9">
    <location>
        <begin position="58"/>
        <end position="80"/>
    </location>
</feature>
<feature type="compositionally biased region" description="Low complexity" evidence="9">
    <location>
        <begin position="129"/>
        <end position="155"/>
    </location>
</feature>
<keyword evidence="6" id="KW-0106">Calcium</keyword>
<comment type="caution">
    <text evidence="11">The sequence shown here is derived from an EMBL/GenBank/DDBJ whole genome shotgun (WGS) entry which is preliminary data.</text>
</comment>
<keyword evidence="4" id="KW-0479">Metal-binding</keyword>
<dbReference type="SUPFAM" id="SSF51126">
    <property type="entry name" value="Pectin lyase-like"/>
    <property type="match status" value="1"/>
</dbReference>